<feature type="coiled-coil region" evidence="1">
    <location>
        <begin position="1"/>
        <end position="63"/>
    </location>
</feature>
<sequence>MARLQLESDNLELELQNQLANASKEARGALHERNENAQLKAMLQEGMQDVHQLEQNVARQLSELVQSVPSFRAMTTRVLPFDMAVDNSIFKNMAHSVDDQYTDMGRVLRRAGVVGLSSDVVESYVSSTRSVYTGNEVGDMLKFRARIVTPFKKGTLEKALWGGIETGGGVTFEPGQDSCEPVSFGTSSRVAIQKNEITIDGLTCIMRMVTKQFVESHRVVQVWNMLADWAVGAGCQVRTQEYGWGYIQPLDGNSTVTVGCILMTPTVDGMISSRGCEKVKSLTKLYQKMVMSRLQSLENQTMDEIVQEKDAAGLCPGLVSC</sequence>
<dbReference type="AlphaFoldDB" id="A0ABD3FWK7"/>
<evidence type="ECO:0000313" key="3">
    <source>
        <dbReference type="Proteomes" id="UP001632037"/>
    </source>
</evidence>
<dbReference type="Proteomes" id="UP001632037">
    <property type="component" value="Unassembled WGS sequence"/>
</dbReference>
<keyword evidence="3" id="KW-1185">Reference proteome</keyword>
<proteinExistence type="predicted"/>
<name>A0ABD3FWK7_9STRA</name>
<reference evidence="2 3" key="1">
    <citation type="submission" date="2024-09" db="EMBL/GenBank/DDBJ databases">
        <title>Genome sequencing and assembly of Phytophthora oleae, isolate VK10A, causative agent of rot of olive drupes.</title>
        <authorList>
            <person name="Conti Taguali S."/>
            <person name="Riolo M."/>
            <person name="La Spada F."/>
            <person name="Cacciola S.O."/>
            <person name="Dionisio G."/>
        </authorList>
    </citation>
    <scope>NUCLEOTIDE SEQUENCE [LARGE SCALE GENOMIC DNA]</scope>
    <source>
        <strain evidence="2 3">VK10A</strain>
    </source>
</reference>
<keyword evidence="1" id="KW-0175">Coiled coil</keyword>
<accession>A0ABD3FWK7</accession>
<organism evidence="2 3">
    <name type="scientific">Phytophthora oleae</name>
    <dbReference type="NCBI Taxonomy" id="2107226"/>
    <lineage>
        <taxon>Eukaryota</taxon>
        <taxon>Sar</taxon>
        <taxon>Stramenopiles</taxon>
        <taxon>Oomycota</taxon>
        <taxon>Peronosporomycetes</taxon>
        <taxon>Peronosporales</taxon>
        <taxon>Peronosporaceae</taxon>
        <taxon>Phytophthora</taxon>
    </lineage>
</organism>
<comment type="caution">
    <text evidence="2">The sequence shown here is derived from an EMBL/GenBank/DDBJ whole genome shotgun (WGS) entry which is preliminary data.</text>
</comment>
<evidence type="ECO:0000256" key="1">
    <source>
        <dbReference type="SAM" id="Coils"/>
    </source>
</evidence>
<evidence type="ECO:0000313" key="2">
    <source>
        <dbReference type="EMBL" id="KAL3670806.1"/>
    </source>
</evidence>
<gene>
    <name evidence="2" type="ORF">V7S43_003992</name>
</gene>
<dbReference type="EMBL" id="JBIMZQ010000006">
    <property type="protein sequence ID" value="KAL3670806.1"/>
    <property type="molecule type" value="Genomic_DNA"/>
</dbReference>
<protein>
    <submittedName>
        <fullName evidence="2">Uncharacterized protein</fullName>
    </submittedName>
</protein>